<dbReference type="SUPFAM" id="SSF82549">
    <property type="entry name" value="DAK1/DegV-like"/>
    <property type="match status" value="1"/>
</dbReference>
<dbReference type="NCBIfam" id="TIGR00762">
    <property type="entry name" value="DegV"/>
    <property type="match status" value="1"/>
</dbReference>
<keyword evidence="3" id="KW-1185">Reference proteome</keyword>
<dbReference type="Pfam" id="PF02645">
    <property type="entry name" value="DegV"/>
    <property type="match status" value="1"/>
</dbReference>
<dbReference type="GO" id="GO:0008289">
    <property type="term" value="F:lipid binding"/>
    <property type="evidence" value="ECO:0007669"/>
    <property type="project" value="UniProtKB-KW"/>
</dbReference>
<gene>
    <name evidence="2" type="ORF">SAMN02910377_01511</name>
</gene>
<organism evidence="2 3">
    <name type="scientific">Pseudobutyrivibrio ruminis</name>
    <dbReference type="NCBI Taxonomy" id="46206"/>
    <lineage>
        <taxon>Bacteria</taxon>
        <taxon>Bacillati</taxon>
        <taxon>Bacillota</taxon>
        <taxon>Clostridia</taxon>
        <taxon>Lachnospirales</taxon>
        <taxon>Lachnospiraceae</taxon>
        <taxon>Pseudobutyrivibrio</taxon>
    </lineage>
</organism>
<accession>A0A1H7IYM9</accession>
<dbReference type="PROSITE" id="PS51482">
    <property type="entry name" value="DEGV"/>
    <property type="match status" value="1"/>
</dbReference>
<evidence type="ECO:0000313" key="3">
    <source>
        <dbReference type="Proteomes" id="UP000182321"/>
    </source>
</evidence>
<dbReference type="AlphaFoldDB" id="A0A1H7IYM9"/>
<dbReference type="PANTHER" id="PTHR33434:SF2">
    <property type="entry name" value="FATTY ACID-BINDING PROTEIN TM_1468"/>
    <property type="match status" value="1"/>
</dbReference>
<dbReference type="InterPro" id="IPR050270">
    <property type="entry name" value="DegV_domain_contain"/>
</dbReference>
<dbReference type="RefSeq" id="WP_074790700.1">
    <property type="nucleotide sequence ID" value="NZ_FNZX01000008.1"/>
</dbReference>
<evidence type="ECO:0000256" key="1">
    <source>
        <dbReference type="ARBA" id="ARBA00023121"/>
    </source>
</evidence>
<name>A0A1H7IYM9_9FIRM</name>
<sequence>MAIRIITDSASDIPQDVAKEWGVTVLPINVRFGDEEYLDGVTLSAEDFYHKLIETDEVPKTSQISPYVYAQEFEKADEAGDELIYFCLSSGVSGCYQSATLAAADYSDNIHIVDTKQFCISEYILVQRAVMLRDEGKSCDEIISIIQEEMKNVHVISAFDTLEYLKLGGRLSSAAAFAGNMLMIKPVITIEDGLVKVIGKARGSKKSHNMLTEFVTNSGGIDFSKPLCLAYSGFSQEVLTKYVEDSKAIYEGHEDQLQYTVVGATIGTYAGPGAIALAYFSL</sequence>
<keyword evidence="1" id="KW-0446">Lipid-binding</keyword>
<dbReference type="PANTHER" id="PTHR33434">
    <property type="entry name" value="DEGV DOMAIN-CONTAINING PROTEIN DR_1986-RELATED"/>
    <property type="match status" value="1"/>
</dbReference>
<reference evidence="3" key="1">
    <citation type="submission" date="2016-10" db="EMBL/GenBank/DDBJ databases">
        <authorList>
            <person name="Varghese N."/>
        </authorList>
    </citation>
    <scope>NUCLEOTIDE SEQUENCE [LARGE SCALE GENOMIC DNA]</scope>
    <source>
        <strain evidence="3">ACV-9</strain>
    </source>
</reference>
<dbReference type="Gene3D" id="3.40.50.10170">
    <property type="match status" value="1"/>
</dbReference>
<evidence type="ECO:0000313" key="2">
    <source>
        <dbReference type="EMBL" id="SEK67072.1"/>
    </source>
</evidence>
<proteinExistence type="predicted"/>
<dbReference type="InterPro" id="IPR043168">
    <property type="entry name" value="DegV_C"/>
</dbReference>
<dbReference type="EMBL" id="FNZX01000008">
    <property type="protein sequence ID" value="SEK67072.1"/>
    <property type="molecule type" value="Genomic_DNA"/>
</dbReference>
<dbReference type="Gene3D" id="3.30.1180.10">
    <property type="match status" value="1"/>
</dbReference>
<dbReference type="InterPro" id="IPR003797">
    <property type="entry name" value="DegV"/>
</dbReference>
<dbReference type="Proteomes" id="UP000182321">
    <property type="component" value="Unassembled WGS sequence"/>
</dbReference>
<protein>
    <submittedName>
        <fullName evidence="2">EDD domain protein, DegV family</fullName>
    </submittedName>
</protein>